<proteinExistence type="predicted"/>
<gene>
    <name evidence="1" type="ordered locus">Echvi_1825</name>
</gene>
<dbReference type="Proteomes" id="UP000010796">
    <property type="component" value="Chromosome"/>
</dbReference>
<name>L0FW24_ECHVK</name>
<keyword evidence="2" id="KW-1185">Reference proteome</keyword>
<evidence type="ECO:0000313" key="1">
    <source>
        <dbReference type="EMBL" id="AGA78084.1"/>
    </source>
</evidence>
<accession>L0FW24</accession>
<dbReference type="KEGG" id="evi:Echvi_1825"/>
<sequence length="100" mass="11746">MNTSEHISESIELLQKDFELTVPDEPLNREQLIKLLTPIVGELLNRDLERLLQVCYRIDLGEARLKHLLHEANPETMASELSEALVDRQLQKVQLRRKYR</sequence>
<dbReference type="EMBL" id="CP003346">
    <property type="protein sequence ID" value="AGA78084.1"/>
    <property type="molecule type" value="Genomic_DNA"/>
</dbReference>
<dbReference type="HOGENOM" id="CLU_171741_0_0_10"/>
<reference evidence="2" key="1">
    <citation type="submission" date="2012-02" db="EMBL/GenBank/DDBJ databases">
        <title>The complete genome of Echinicola vietnamensis DSM 17526.</title>
        <authorList>
            <person name="Lucas S."/>
            <person name="Copeland A."/>
            <person name="Lapidus A."/>
            <person name="Glavina del Rio T."/>
            <person name="Dalin E."/>
            <person name="Tice H."/>
            <person name="Bruce D."/>
            <person name="Goodwin L."/>
            <person name="Pitluck S."/>
            <person name="Peters L."/>
            <person name="Ovchinnikova G."/>
            <person name="Teshima H."/>
            <person name="Kyrpides N."/>
            <person name="Mavromatis K."/>
            <person name="Ivanova N."/>
            <person name="Brettin T."/>
            <person name="Detter J.C."/>
            <person name="Han C."/>
            <person name="Larimer F."/>
            <person name="Land M."/>
            <person name="Hauser L."/>
            <person name="Markowitz V."/>
            <person name="Cheng J.-F."/>
            <person name="Hugenholtz P."/>
            <person name="Woyke T."/>
            <person name="Wu D."/>
            <person name="Brambilla E."/>
            <person name="Klenk H.-P."/>
            <person name="Eisen J.A."/>
        </authorList>
    </citation>
    <scope>NUCLEOTIDE SEQUENCE [LARGE SCALE GENOMIC DNA]</scope>
    <source>
        <strain evidence="2">DSM 17526 / LMG 23754 / KMM 6221</strain>
    </source>
</reference>
<dbReference type="AlphaFoldDB" id="L0FW24"/>
<dbReference type="RefSeq" id="WP_015265646.1">
    <property type="nucleotide sequence ID" value="NC_019904.1"/>
</dbReference>
<organism evidence="1 2">
    <name type="scientific">Echinicola vietnamensis (strain DSM 17526 / LMG 23754 / KMM 6221)</name>
    <dbReference type="NCBI Taxonomy" id="926556"/>
    <lineage>
        <taxon>Bacteria</taxon>
        <taxon>Pseudomonadati</taxon>
        <taxon>Bacteroidota</taxon>
        <taxon>Cytophagia</taxon>
        <taxon>Cytophagales</taxon>
        <taxon>Cyclobacteriaceae</taxon>
        <taxon>Echinicola</taxon>
    </lineage>
</organism>
<dbReference type="STRING" id="926556.Echvi_1825"/>
<protein>
    <submittedName>
        <fullName evidence="1">Uncharacterized protein</fullName>
    </submittedName>
</protein>
<dbReference type="OrthoDB" id="982794at2"/>
<evidence type="ECO:0000313" key="2">
    <source>
        <dbReference type="Proteomes" id="UP000010796"/>
    </source>
</evidence>